<accession>A0A2G5VFK0</accession>
<proteinExistence type="predicted"/>
<evidence type="ECO:0000313" key="2">
    <source>
        <dbReference type="EMBL" id="PIC50559.1"/>
    </source>
</evidence>
<protein>
    <submittedName>
        <fullName evidence="2">Uncharacterized protein</fullName>
    </submittedName>
</protein>
<dbReference type="OrthoDB" id="10519854at2759"/>
<dbReference type="Proteomes" id="UP000230233">
    <property type="component" value="Chromosome I"/>
</dbReference>
<evidence type="ECO:0000313" key="3">
    <source>
        <dbReference type="Proteomes" id="UP000230233"/>
    </source>
</evidence>
<keyword evidence="3" id="KW-1185">Reference proteome</keyword>
<dbReference type="EMBL" id="PDUG01000001">
    <property type="protein sequence ID" value="PIC50559.1"/>
    <property type="molecule type" value="Genomic_DNA"/>
</dbReference>
<dbReference type="AlphaFoldDB" id="A0A2G5VFK0"/>
<sequence length="174" mass="20669">MPLDTDNMKPEKEKSPEEIAEEKREKLYDKVHRRYYRFDKRCSCLESRLNLGRFGYCHRISMPMFEEKIRNADLETLNSIMKDLKSWEDALYRYEAIHLPFTIIIDPEVIVDGFSDFWNSAKRKYGNIRKTISENFQKFGSQDGSQKRFYGSLREQPLLYKLPIDGPKGVPINE</sequence>
<reference evidence="3" key="1">
    <citation type="submission" date="2017-10" db="EMBL/GenBank/DDBJ databases">
        <title>Rapid genome shrinkage in a self-fertile nematode reveals novel sperm competition proteins.</title>
        <authorList>
            <person name="Yin D."/>
            <person name="Schwarz E.M."/>
            <person name="Thomas C.G."/>
            <person name="Felde R.L."/>
            <person name="Korf I.F."/>
            <person name="Cutter A.D."/>
            <person name="Schartner C.M."/>
            <person name="Ralston E.J."/>
            <person name="Meyer B.J."/>
            <person name="Haag E.S."/>
        </authorList>
    </citation>
    <scope>NUCLEOTIDE SEQUENCE [LARGE SCALE GENOMIC DNA]</scope>
    <source>
        <strain evidence="3">JU1422</strain>
    </source>
</reference>
<evidence type="ECO:0000256" key="1">
    <source>
        <dbReference type="SAM" id="MobiDB-lite"/>
    </source>
</evidence>
<comment type="caution">
    <text evidence="2">The sequence shown here is derived from an EMBL/GenBank/DDBJ whole genome shotgun (WGS) entry which is preliminary data.</text>
</comment>
<organism evidence="2 3">
    <name type="scientific">Caenorhabditis nigoni</name>
    <dbReference type="NCBI Taxonomy" id="1611254"/>
    <lineage>
        <taxon>Eukaryota</taxon>
        <taxon>Metazoa</taxon>
        <taxon>Ecdysozoa</taxon>
        <taxon>Nematoda</taxon>
        <taxon>Chromadorea</taxon>
        <taxon>Rhabditida</taxon>
        <taxon>Rhabditina</taxon>
        <taxon>Rhabditomorpha</taxon>
        <taxon>Rhabditoidea</taxon>
        <taxon>Rhabditidae</taxon>
        <taxon>Peloderinae</taxon>
        <taxon>Caenorhabditis</taxon>
    </lineage>
</organism>
<name>A0A2G5VFK0_9PELO</name>
<gene>
    <name evidence="2" type="primary">Cnig_chr_I.g1412</name>
    <name evidence="2" type="ORF">B9Z55_001412</name>
</gene>
<feature type="region of interest" description="Disordered" evidence="1">
    <location>
        <begin position="1"/>
        <end position="23"/>
    </location>
</feature>